<dbReference type="AlphaFoldDB" id="A0A0F9AGP7"/>
<evidence type="ECO:0000313" key="1">
    <source>
        <dbReference type="EMBL" id="KKL08600.1"/>
    </source>
</evidence>
<dbReference type="EMBL" id="LAZR01042815">
    <property type="protein sequence ID" value="KKL08600.1"/>
    <property type="molecule type" value="Genomic_DNA"/>
</dbReference>
<organism evidence="1">
    <name type="scientific">marine sediment metagenome</name>
    <dbReference type="NCBI Taxonomy" id="412755"/>
    <lineage>
        <taxon>unclassified sequences</taxon>
        <taxon>metagenomes</taxon>
        <taxon>ecological metagenomes</taxon>
    </lineage>
</organism>
<gene>
    <name evidence="1" type="ORF">LCGC14_2574230</name>
</gene>
<reference evidence="1" key="1">
    <citation type="journal article" date="2015" name="Nature">
        <title>Complex archaea that bridge the gap between prokaryotes and eukaryotes.</title>
        <authorList>
            <person name="Spang A."/>
            <person name="Saw J.H."/>
            <person name="Jorgensen S.L."/>
            <person name="Zaremba-Niedzwiedzka K."/>
            <person name="Martijn J."/>
            <person name="Lind A.E."/>
            <person name="van Eijk R."/>
            <person name="Schleper C."/>
            <person name="Guy L."/>
            <person name="Ettema T.J."/>
        </authorList>
    </citation>
    <scope>NUCLEOTIDE SEQUENCE</scope>
</reference>
<proteinExistence type="predicted"/>
<accession>A0A0F9AGP7</accession>
<comment type="caution">
    <text evidence="1">The sequence shown here is derived from an EMBL/GenBank/DDBJ whole genome shotgun (WGS) entry which is preliminary data.</text>
</comment>
<sequence>MNKTNQNDYKTTRIILETSNSLRINDIVDILHNKPEENGDVEFLPIILTAKDCLERTLRCFVLLGTWTNEENTKTMIKSNETMSKTVIEGLNSIKTSSLNYFTPTEQDALDNILNLISILLRIQYFLVKWLTYLHKTYHLSITPTIEFLFKDNVDNT</sequence>
<protein>
    <submittedName>
        <fullName evidence="1">Uncharacterized protein</fullName>
    </submittedName>
</protein>
<name>A0A0F9AGP7_9ZZZZ</name>